<keyword evidence="10" id="KW-1185">Reference proteome</keyword>
<dbReference type="Pfam" id="PF03458">
    <property type="entry name" value="Gly_transporter"/>
    <property type="match status" value="2"/>
</dbReference>
<evidence type="ECO:0000259" key="8">
    <source>
        <dbReference type="Pfam" id="PF03458"/>
    </source>
</evidence>
<comment type="caution">
    <text evidence="9">The sequence shown here is derived from an EMBL/GenBank/DDBJ whole genome shotgun (WGS) entry which is preliminary data.</text>
</comment>
<dbReference type="EMBL" id="AEWJ01000013">
    <property type="protein sequence ID" value="EGD60671.1"/>
    <property type="molecule type" value="Genomic_DNA"/>
</dbReference>
<dbReference type="HOGENOM" id="CLU_064906_1_1_5"/>
<evidence type="ECO:0000256" key="1">
    <source>
        <dbReference type="ARBA" id="ARBA00004651"/>
    </source>
</evidence>
<evidence type="ECO:0000256" key="6">
    <source>
        <dbReference type="ARBA" id="ARBA00023136"/>
    </source>
</evidence>
<evidence type="ECO:0000256" key="7">
    <source>
        <dbReference type="SAM" id="Phobius"/>
    </source>
</evidence>
<feature type="domain" description="Glycine transporter" evidence="8">
    <location>
        <begin position="102"/>
        <end position="172"/>
    </location>
</feature>
<evidence type="ECO:0000256" key="4">
    <source>
        <dbReference type="ARBA" id="ARBA00022692"/>
    </source>
</evidence>
<feature type="transmembrane region" description="Helical" evidence="7">
    <location>
        <begin position="16"/>
        <end position="33"/>
    </location>
</feature>
<feature type="transmembrane region" description="Helical" evidence="7">
    <location>
        <begin position="181"/>
        <end position="199"/>
    </location>
</feature>
<feature type="transmembrane region" description="Helical" evidence="7">
    <location>
        <begin position="126"/>
        <end position="147"/>
    </location>
</feature>
<accession>F1Z405</accession>
<dbReference type="InParanoid" id="F1Z405"/>
<comment type="similarity">
    <text evidence="2">Belongs to the UPF0126 family.</text>
</comment>
<name>F1Z405_9SPHN</name>
<dbReference type="PANTHER" id="PTHR30506:SF3">
    <property type="entry name" value="UPF0126 INNER MEMBRANE PROTEIN YADS-RELATED"/>
    <property type="match status" value="1"/>
</dbReference>
<keyword evidence="5 7" id="KW-1133">Transmembrane helix</keyword>
<keyword evidence="3" id="KW-1003">Cell membrane</keyword>
<dbReference type="GO" id="GO:0005886">
    <property type="term" value="C:plasma membrane"/>
    <property type="evidence" value="ECO:0007669"/>
    <property type="project" value="UniProtKB-SubCell"/>
</dbReference>
<evidence type="ECO:0000256" key="5">
    <source>
        <dbReference type="ARBA" id="ARBA00022989"/>
    </source>
</evidence>
<feature type="domain" description="Glycine transporter" evidence="8">
    <location>
        <begin position="16"/>
        <end position="88"/>
    </location>
</feature>
<dbReference type="FunCoup" id="F1Z405">
    <property type="interactions" value="193"/>
</dbReference>
<dbReference type="InterPro" id="IPR005115">
    <property type="entry name" value="Gly_transporter"/>
</dbReference>
<dbReference type="PANTHER" id="PTHR30506">
    <property type="entry name" value="INNER MEMBRANE PROTEIN"/>
    <property type="match status" value="1"/>
</dbReference>
<evidence type="ECO:0000256" key="3">
    <source>
        <dbReference type="ARBA" id="ARBA00022475"/>
    </source>
</evidence>
<reference evidence="9 10" key="1">
    <citation type="journal article" date="2012" name="J. Bacteriol.">
        <title>Draft Genome Sequence of Novosphingobium nitrogenifigens Y88T.</title>
        <authorList>
            <person name="Strabala T.J."/>
            <person name="Macdonald L."/>
            <person name="Liu V."/>
            <person name="Smit A.M."/>
        </authorList>
    </citation>
    <scope>NUCLEOTIDE SEQUENCE [LARGE SCALE GENOMIC DNA]</scope>
    <source>
        <strain evidence="9 10">DSM 19370</strain>
    </source>
</reference>
<feature type="transmembrane region" description="Helical" evidence="7">
    <location>
        <begin position="159"/>
        <end position="175"/>
    </location>
</feature>
<comment type="subcellular location">
    <subcellularLocation>
        <location evidence="1">Cell membrane</location>
        <topology evidence="1">Multi-pass membrane protein</topology>
    </subcellularLocation>
</comment>
<dbReference type="Proteomes" id="UP000004728">
    <property type="component" value="Unassembled WGS sequence"/>
</dbReference>
<dbReference type="eggNOG" id="COG2860">
    <property type="taxonomic scope" value="Bacteria"/>
</dbReference>
<evidence type="ECO:0000313" key="10">
    <source>
        <dbReference type="Proteomes" id="UP000004728"/>
    </source>
</evidence>
<dbReference type="AlphaFoldDB" id="F1Z405"/>
<sequence length="213" mass="22440">MIAMASLDFLNATTTALDWLGTAAFAISGAIVGVRKRFDLFGVLFLSFVVAVAGGVMRDVLIGAVPPAALSHIHYFVIAMISGLITFFRYGRVAHYQRSILLVDTLGLALFSVVGTQKAIDYGIHPVMAALLGMLTGIGGGMVRDVLSGEIPFVLRADLYALAALAAGGVVAGGNRFGMPTLWTMLAGAALCVFLRWMAIDRGWRAPLPPPSA</sequence>
<feature type="transmembrane region" description="Helical" evidence="7">
    <location>
        <begin position="40"/>
        <end position="57"/>
    </location>
</feature>
<keyword evidence="6 7" id="KW-0472">Membrane</keyword>
<proteinExistence type="inferred from homology"/>
<evidence type="ECO:0000256" key="2">
    <source>
        <dbReference type="ARBA" id="ARBA00008193"/>
    </source>
</evidence>
<gene>
    <name evidence="9" type="ORF">Y88_1752</name>
</gene>
<dbReference type="OrthoDB" id="9791874at2"/>
<feature type="transmembrane region" description="Helical" evidence="7">
    <location>
        <begin position="69"/>
        <end position="88"/>
    </location>
</feature>
<protein>
    <recommendedName>
        <fullName evidence="8">Glycine transporter domain-containing protein</fullName>
    </recommendedName>
</protein>
<keyword evidence="4 7" id="KW-0812">Transmembrane</keyword>
<organism evidence="9 10">
    <name type="scientific">Novosphingobium nitrogenifigens DSM 19370</name>
    <dbReference type="NCBI Taxonomy" id="983920"/>
    <lineage>
        <taxon>Bacteria</taxon>
        <taxon>Pseudomonadati</taxon>
        <taxon>Pseudomonadota</taxon>
        <taxon>Alphaproteobacteria</taxon>
        <taxon>Sphingomonadales</taxon>
        <taxon>Sphingomonadaceae</taxon>
        <taxon>Novosphingobium</taxon>
    </lineage>
</organism>
<evidence type="ECO:0000313" key="9">
    <source>
        <dbReference type="EMBL" id="EGD60671.1"/>
    </source>
</evidence>
<dbReference type="STRING" id="983920.Y88_1752"/>